<evidence type="ECO:0000313" key="20">
    <source>
        <dbReference type="Proteomes" id="UP000001601"/>
    </source>
</evidence>
<keyword evidence="7" id="KW-0482">Metalloprotease</keyword>
<keyword evidence="6" id="KW-0862">Zinc</keyword>
<dbReference type="eggNOG" id="COG2195">
    <property type="taxonomic scope" value="Bacteria"/>
</dbReference>
<dbReference type="GO" id="GO:0070573">
    <property type="term" value="F:metallodipeptidase activity"/>
    <property type="evidence" value="ECO:0007669"/>
    <property type="project" value="TreeGrafter"/>
</dbReference>
<gene>
    <name evidence="19" type="ORF">MED217_09627</name>
</gene>
<evidence type="ECO:0000256" key="16">
    <source>
        <dbReference type="ARBA" id="ARBA00077688"/>
    </source>
</evidence>
<proteinExistence type="inferred from homology"/>
<evidence type="ECO:0000256" key="12">
    <source>
        <dbReference type="ARBA" id="ARBA00061423"/>
    </source>
</evidence>
<sequence length="504" mass="55274">MKGDQKLSCTFAKNDFMTNNDIRQLEPQAVWQKFADLNEVPRASKKEERVIAFMKAFGENLNLETFVDEVGNVIIRKPATSGLENRQMVVLQSHLDMVHQKNNATQFDFDTEGIKMKVEGDWVKAEGTTLGADNGLGVATIMALLESTTIPHPALEALFTIDEETGMTGAMGLKGGVLKGDILLNLDTEEDDEIGVGCAGGVDITASRTYQEEAVATGKTGFKLTVNGLQGGHSGMDIIKGLGNANKFMNRFLLDGFENYGLQIAEINGGGLRNAIPRESVAVFCIDEIHTEAFKADIAEFTETLKEEYKTLEPNLKVTLEEAPLPEKVMNLGVQEGLLKALQAAWNGVYRMSPDIEGLVETSNNVARVVVKDGEIEVLCLTRSSVESSRTDLANTIRSVFELIGCEVELSGEYPGWKPNMDSPILKVLVEKYKKITNEEPHVAACHAGLECGILGQNYPDMDMISFGPTIRGAHSPDERASISSVQKFWHFVQEILKDIPVKQ</sequence>
<evidence type="ECO:0000256" key="11">
    <source>
        <dbReference type="ARBA" id="ARBA00044252"/>
    </source>
</evidence>
<dbReference type="Pfam" id="PF01546">
    <property type="entry name" value="Peptidase_M20"/>
    <property type="match status" value="1"/>
</dbReference>
<comment type="cofactor">
    <cofactor evidence="1">
        <name>Co(2+)</name>
        <dbReference type="ChEBI" id="CHEBI:48828"/>
    </cofactor>
</comment>
<evidence type="ECO:0000256" key="6">
    <source>
        <dbReference type="ARBA" id="ARBA00022833"/>
    </source>
</evidence>
<evidence type="ECO:0000256" key="7">
    <source>
        <dbReference type="ARBA" id="ARBA00023049"/>
    </source>
</evidence>
<dbReference type="FunFam" id="3.40.630.10:FF:000072">
    <property type="entry name" value="Aminoacyl-histidine dipeptidase"/>
    <property type="match status" value="1"/>
</dbReference>
<keyword evidence="4" id="KW-0479">Metal-binding</keyword>
<keyword evidence="20" id="KW-1185">Reference proteome</keyword>
<dbReference type="Pfam" id="PF07687">
    <property type="entry name" value="M20_dimer"/>
    <property type="match status" value="1"/>
</dbReference>
<comment type="cofactor">
    <cofactor evidence="2">
        <name>Zn(2+)</name>
        <dbReference type="ChEBI" id="CHEBI:29105"/>
    </cofactor>
</comment>
<dbReference type="Proteomes" id="UP000001601">
    <property type="component" value="Unassembled WGS sequence"/>
</dbReference>
<dbReference type="InterPro" id="IPR001160">
    <property type="entry name" value="Peptidase_M20C"/>
</dbReference>
<evidence type="ECO:0000256" key="4">
    <source>
        <dbReference type="ARBA" id="ARBA00022723"/>
    </source>
</evidence>
<dbReference type="PANTHER" id="PTHR43501:SF1">
    <property type="entry name" value="CYTOSOL NON-SPECIFIC DIPEPTIDASE"/>
    <property type="match status" value="1"/>
</dbReference>
<name>A3XNS0_LEEBM</name>
<dbReference type="STRING" id="398720.MED217_09627"/>
<comment type="caution">
    <text evidence="19">The sequence shown here is derived from an EMBL/GenBank/DDBJ whole genome shotgun (WGS) entry which is preliminary data.</text>
</comment>
<evidence type="ECO:0000256" key="15">
    <source>
        <dbReference type="ARBA" id="ARBA00076004"/>
    </source>
</evidence>
<feature type="domain" description="Peptidase M20 dimerisation" evidence="18">
    <location>
        <begin position="227"/>
        <end position="310"/>
    </location>
</feature>
<evidence type="ECO:0000256" key="8">
    <source>
        <dbReference type="ARBA" id="ARBA00023285"/>
    </source>
</evidence>
<dbReference type="CDD" id="cd03890">
    <property type="entry name" value="M20_pepD"/>
    <property type="match status" value="1"/>
</dbReference>
<evidence type="ECO:0000256" key="14">
    <source>
        <dbReference type="ARBA" id="ARBA00075285"/>
    </source>
</evidence>
<dbReference type="SUPFAM" id="SSF53187">
    <property type="entry name" value="Zn-dependent exopeptidases"/>
    <property type="match status" value="1"/>
</dbReference>
<dbReference type="InterPro" id="IPR011650">
    <property type="entry name" value="Peptidase_M20_dimer"/>
</dbReference>
<dbReference type="EMBL" id="AANC01000006">
    <property type="protein sequence ID" value="EAQ48798.1"/>
    <property type="molecule type" value="Genomic_DNA"/>
</dbReference>
<evidence type="ECO:0000256" key="5">
    <source>
        <dbReference type="ARBA" id="ARBA00022801"/>
    </source>
</evidence>
<dbReference type="PANTHER" id="PTHR43501">
    <property type="entry name" value="CYTOSOL NON-SPECIFIC DIPEPTIDASE"/>
    <property type="match status" value="1"/>
</dbReference>
<organism evidence="19 20">
    <name type="scientific">Leeuwenhoekiella blandensis (strain CECT 7118 / CCUG 51940 / KCTC 22103 / MED217)</name>
    <name type="common">Flavobacterium sp. (strain MED217)</name>
    <dbReference type="NCBI Taxonomy" id="398720"/>
    <lineage>
        <taxon>Bacteria</taxon>
        <taxon>Pseudomonadati</taxon>
        <taxon>Bacteroidota</taxon>
        <taxon>Flavobacteriia</taxon>
        <taxon>Flavobacteriales</taxon>
        <taxon>Flavobacteriaceae</taxon>
        <taxon>Leeuwenhoekiella</taxon>
    </lineage>
</organism>
<comment type="similarity">
    <text evidence="12">Belongs to the peptidase M20C family.</text>
</comment>
<evidence type="ECO:0000256" key="10">
    <source>
        <dbReference type="ARBA" id="ARBA00038976"/>
    </source>
</evidence>
<reference evidence="19 20" key="1">
    <citation type="journal article" date="2007" name="Nature">
        <title>Light stimulates growth of proteorhodopsin-containing marine Flavobacteria.</title>
        <authorList>
            <person name="Gomez-Consarnau L."/>
            <person name="Gonzalez J.M."/>
            <person name="Coll-Llado M."/>
            <person name="Gourdon P."/>
            <person name="Pascher T."/>
            <person name="Neutze R."/>
            <person name="Pedros-Alio C."/>
            <person name="Pinhassi J."/>
        </authorList>
    </citation>
    <scope>NUCLEOTIDE SEQUENCE [LARGE SCALE GENOMIC DNA]</scope>
    <source>
        <strain evidence="19 20">MED217</strain>
    </source>
</reference>
<dbReference type="GO" id="GO:0046872">
    <property type="term" value="F:metal ion binding"/>
    <property type="evidence" value="ECO:0007669"/>
    <property type="project" value="UniProtKB-KW"/>
</dbReference>
<dbReference type="FunFam" id="3.40.630.10:FF:000015">
    <property type="entry name" value="Aminoacyl-histidine dipeptidase PepD"/>
    <property type="match status" value="1"/>
</dbReference>
<dbReference type="PIRSF" id="PIRSF016599">
    <property type="entry name" value="Xaa-His_dipept"/>
    <property type="match status" value="1"/>
</dbReference>
<dbReference type="Gene3D" id="3.40.630.10">
    <property type="entry name" value="Zn peptidases"/>
    <property type="match status" value="2"/>
</dbReference>
<dbReference type="InterPro" id="IPR002933">
    <property type="entry name" value="Peptidase_M20"/>
</dbReference>
<dbReference type="NCBIfam" id="TIGR01893">
    <property type="entry name" value="aa-his-dipept"/>
    <property type="match status" value="1"/>
</dbReference>
<evidence type="ECO:0000313" key="19">
    <source>
        <dbReference type="EMBL" id="EAQ48798.1"/>
    </source>
</evidence>
<keyword evidence="3" id="KW-0645">Protease</keyword>
<protein>
    <recommendedName>
        <fullName evidence="13">Cytosol non-specific dipeptidase</fullName>
        <ecNumber evidence="10">3.4.13.18</ecNumber>
    </recommendedName>
    <alternativeName>
        <fullName evidence="16">Aminoacyl-histidine dipeptidase</fullName>
    </alternativeName>
    <alternativeName>
        <fullName evidence="15">Beta-alanyl-histidine dipeptidase</fullName>
    </alternativeName>
    <alternativeName>
        <fullName evidence="14">Carnosinase</fullName>
    </alternativeName>
    <alternativeName>
        <fullName evidence="11">Peptidase D</fullName>
    </alternativeName>
    <alternativeName>
        <fullName evidence="17">Xaa-His dipeptidase</fullName>
    </alternativeName>
</protein>
<dbReference type="GO" id="GO:0006508">
    <property type="term" value="P:proteolysis"/>
    <property type="evidence" value="ECO:0007669"/>
    <property type="project" value="UniProtKB-KW"/>
</dbReference>
<dbReference type="GO" id="GO:0005829">
    <property type="term" value="C:cytosol"/>
    <property type="evidence" value="ECO:0007669"/>
    <property type="project" value="TreeGrafter"/>
</dbReference>
<dbReference type="HOGENOM" id="CLU_028526_0_0_10"/>
<evidence type="ECO:0000256" key="3">
    <source>
        <dbReference type="ARBA" id="ARBA00022670"/>
    </source>
</evidence>
<evidence type="ECO:0000256" key="2">
    <source>
        <dbReference type="ARBA" id="ARBA00001947"/>
    </source>
</evidence>
<evidence type="ECO:0000256" key="13">
    <source>
        <dbReference type="ARBA" id="ARBA00071271"/>
    </source>
</evidence>
<dbReference type="PRINTS" id="PR00934">
    <property type="entry name" value="XHISDIPTASE"/>
</dbReference>
<dbReference type="EC" id="3.4.13.18" evidence="10"/>
<keyword evidence="8" id="KW-0170">Cobalt</keyword>
<evidence type="ECO:0000256" key="1">
    <source>
        <dbReference type="ARBA" id="ARBA00001941"/>
    </source>
</evidence>
<evidence type="ECO:0000256" key="9">
    <source>
        <dbReference type="ARBA" id="ARBA00036421"/>
    </source>
</evidence>
<accession>A3XNS0</accession>
<dbReference type="AlphaFoldDB" id="A3XNS0"/>
<comment type="catalytic activity">
    <reaction evidence="9">
        <text>Hydrolysis of dipeptides, preferentially hydrophobic dipeptides including prolyl amino acids.</text>
        <dbReference type="EC" id="3.4.13.18"/>
    </reaction>
</comment>
<evidence type="ECO:0000256" key="17">
    <source>
        <dbReference type="ARBA" id="ARBA00078074"/>
    </source>
</evidence>
<evidence type="ECO:0000259" key="18">
    <source>
        <dbReference type="Pfam" id="PF07687"/>
    </source>
</evidence>
<keyword evidence="5" id="KW-0378">Hydrolase</keyword>